<evidence type="ECO:0000256" key="1">
    <source>
        <dbReference type="SAM" id="MobiDB-lite"/>
    </source>
</evidence>
<proteinExistence type="predicted"/>
<evidence type="ECO:0000313" key="2">
    <source>
        <dbReference type="EMBL" id="GJT87455.1"/>
    </source>
</evidence>
<reference evidence="2" key="2">
    <citation type="submission" date="2022-01" db="EMBL/GenBank/DDBJ databases">
        <authorList>
            <person name="Yamashiro T."/>
            <person name="Shiraishi A."/>
            <person name="Satake H."/>
            <person name="Nakayama K."/>
        </authorList>
    </citation>
    <scope>NUCLEOTIDE SEQUENCE</scope>
</reference>
<protein>
    <submittedName>
        <fullName evidence="2">Uncharacterized protein</fullName>
    </submittedName>
</protein>
<organism evidence="2 3">
    <name type="scientific">Tanacetum coccineum</name>
    <dbReference type="NCBI Taxonomy" id="301880"/>
    <lineage>
        <taxon>Eukaryota</taxon>
        <taxon>Viridiplantae</taxon>
        <taxon>Streptophyta</taxon>
        <taxon>Embryophyta</taxon>
        <taxon>Tracheophyta</taxon>
        <taxon>Spermatophyta</taxon>
        <taxon>Magnoliopsida</taxon>
        <taxon>eudicotyledons</taxon>
        <taxon>Gunneridae</taxon>
        <taxon>Pentapetalae</taxon>
        <taxon>asterids</taxon>
        <taxon>campanulids</taxon>
        <taxon>Asterales</taxon>
        <taxon>Asteraceae</taxon>
        <taxon>Asteroideae</taxon>
        <taxon>Anthemideae</taxon>
        <taxon>Anthemidinae</taxon>
        <taxon>Tanacetum</taxon>
    </lineage>
</organism>
<dbReference type="EMBL" id="BQNB010019640">
    <property type="protein sequence ID" value="GJT87455.1"/>
    <property type="molecule type" value="Genomic_DNA"/>
</dbReference>
<name>A0ABQ5HHR6_9ASTR</name>
<reference evidence="2" key="1">
    <citation type="journal article" date="2022" name="Int. J. Mol. Sci.">
        <title>Draft Genome of Tanacetum Coccineum: Genomic Comparison of Closely Related Tanacetum-Family Plants.</title>
        <authorList>
            <person name="Yamashiro T."/>
            <person name="Shiraishi A."/>
            <person name="Nakayama K."/>
            <person name="Satake H."/>
        </authorList>
    </citation>
    <scope>NUCLEOTIDE SEQUENCE</scope>
</reference>
<comment type="caution">
    <text evidence="2">The sequence shown here is derived from an EMBL/GenBank/DDBJ whole genome shotgun (WGS) entry which is preliminary data.</text>
</comment>
<feature type="compositionally biased region" description="Basic and acidic residues" evidence="1">
    <location>
        <begin position="95"/>
        <end position="105"/>
    </location>
</feature>
<evidence type="ECO:0000313" key="3">
    <source>
        <dbReference type="Proteomes" id="UP001151760"/>
    </source>
</evidence>
<accession>A0ABQ5HHR6</accession>
<dbReference type="Proteomes" id="UP001151760">
    <property type="component" value="Unassembled WGS sequence"/>
</dbReference>
<sequence length="120" mass="13748">MIKEFVQANIINGVKNQLPKFLPKEVSDFSILVIQSMAAESLSEYELKRILFENIDKSRSYHTHDKYQALYDALLNSFILDDDIARGQADAEKVLRKRDHGEKDPLAGPNQEEPVNEPVF</sequence>
<keyword evidence="3" id="KW-1185">Reference proteome</keyword>
<feature type="region of interest" description="Disordered" evidence="1">
    <location>
        <begin position="95"/>
        <end position="120"/>
    </location>
</feature>
<gene>
    <name evidence="2" type="ORF">Tco_1069172</name>
</gene>